<dbReference type="EMBL" id="BBMN01000006">
    <property type="protein sequence ID" value="GAL05222.1"/>
    <property type="molecule type" value="Genomic_DNA"/>
</dbReference>
<comment type="caution">
    <text evidence="1">The sequence shown here is derived from an EMBL/GenBank/DDBJ whole genome shotgun (WGS) entry which is preliminary data.</text>
</comment>
<dbReference type="AlphaFoldDB" id="A0A090RCB4"/>
<organism evidence="1 2">
    <name type="scientific">Photobacterium aphoticum</name>
    <dbReference type="NCBI Taxonomy" id="754436"/>
    <lineage>
        <taxon>Bacteria</taxon>
        <taxon>Pseudomonadati</taxon>
        <taxon>Pseudomonadota</taxon>
        <taxon>Gammaproteobacteria</taxon>
        <taxon>Vibrionales</taxon>
        <taxon>Vibrionaceae</taxon>
        <taxon>Photobacterium</taxon>
    </lineage>
</organism>
<dbReference type="STRING" id="754436.JCM19237_3605"/>
<dbReference type="Proteomes" id="UP000029227">
    <property type="component" value="Unassembled WGS sequence"/>
</dbReference>
<reference evidence="1 2" key="1">
    <citation type="journal article" date="2014" name="Genome Announc.">
        <title>Draft Genome Sequences of Two Vibrionaceae Species, Vibrio ponticus C121 and Photobacterium aphoticum C119, Isolated as Coral Reef Microbiota.</title>
        <authorList>
            <person name="Al-saari N."/>
            <person name="Meirelles P.M."/>
            <person name="Mino S."/>
            <person name="Suda W."/>
            <person name="Oshima K."/>
            <person name="Hattori M."/>
            <person name="Ohkuma M."/>
            <person name="Thompson F.L."/>
            <person name="Gomez-Gil B."/>
            <person name="Sawabe T."/>
            <person name="Sawabe T."/>
        </authorList>
    </citation>
    <scope>NUCLEOTIDE SEQUENCE [LARGE SCALE GENOMIC DNA]</scope>
    <source>
        <strain evidence="1 2">JCM 19237</strain>
    </source>
</reference>
<gene>
    <name evidence="1" type="ORF">JCM19237_3605</name>
</gene>
<accession>A0A090RCB4</accession>
<sequence length="123" mass="13480">MPDANDLATFNYWALTNFDYTLNLLAIKQFSQTDNGATINNLMARQYAPNSLAACTTNDSGWDQATTTPVTTRTLDEFNTQAAQCKTIWFDRDPVFTETLLVGNTGDTSDDKACSLPATVHAS</sequence>
<name>A0A090RCB4_9GAMM</name>
<protein>
    <submittedName>
        <fullName evidence="1">Hyothetical protein</fullName>
    </submittedName>
</protein>
<evidence type="ECO:0000313" key="1">
    <source>
        <dbReference type="EMBL" id="GAL05222.1"/>
    </source>
</evidence>
<evidence type="ECO:0000313" key="2">
    <source>
        <dbReference type="Proteomes" id="UP000029227"/>
    </source>
</evidence>
<proteinExistence type="predicted"/>